<dbReference type="Proteomes" id="UP000467148">
    <property type="component" value="Chromosome"/>
</dbReference>
<dbReference type="EMBL" id="AP022596">
    <property type="protein sequence ID" value="BBY65695.1"/>
    <property type="molecule type" value="Genomic_DNA"/>
</dbReference>
<organism evidence="1 2">
    <name type="scientific">Mycolicibacterium helvum</name>
    <dbReference type="NCBI Taxonomy" id="1534349"/>
    <lineage>
        <taxon>Bacteria</taxon>
        <taxon>Bacillati</taxon>
        <taxon>Actinomycetota</taxon>
        <taxon>Actinomycetes</taxon>
        <taxon>Mycobacteriales</taxon>
        <taxon>Mycobacteriaceae</taxon>
        <taxon>Mycolicibacterium</taxon>
    </lineage>
</organism>
<evidence type="ECO:0000313" key="2">
    <source>
        <dbReference type="Proteomes" id="UP000467148"/>
    </source>
</evidence>
<reference evidence="1 2" key="1">
    <citation type="journal article" date="2019" name="Emerg. Microbes Infect.">
        <title>Comprehensive subspecies identification of 175 nontuberculous mycobacteria species based on 7547 genomic profiles.</title>
        <authorList>
            <person name="Matsumoto Y."/>
            <person name="Kinjo T."/>
            <person name="Motooka D."/>
            <person name="Nabeya D."/>
            <person name="Jung N."/>
            <person name="Uechi K."/>
            <person name="Horii T."/>
            <person name="Iida T."/>
            <person name="Fujita J."/>
            <person name="Nakamura S."/>
        </authorList>
    </citation>
    <scope>NUCLEOTIDE SEQUENCE [LARGE SCALE GENOMIC DNA]</scope>
    <source>
        <strain evidence="1 2">JCM 30396</strain>
    </source>
</reference>
<dbReference type="SUPFAM" id="SSF46955">
    <property type="entry name" value="Putative DNA-binding domain"/>
    <property type="match status" value="1"/>
</dbReference>
<dbReference type="KEGG" id="mhev:MHEL_39380"/>
<sequence length="84" mass="9149">MSKPILLGYEQTSELTGIPINTLKDYRAKGKGPLSAVICGHVKYTREDIDAWIAEQFERSGKGGKAAAELVFTPLGRRSRVNAA</sequence>
<protein>
    <recommendedName>
        <fullName evidence="3">DNA-binding protein</fullName>
    </recommendedName>
</protein>
<evidence type="ECO:0000313" key="1">
    <source>
        <dbReference type="EMBL" id="BBY65695.1"/>
    </source>
</evidence>
<accession>A0A7I7TBH0</accession>
<name>A0A7I7TBH0_9MYCO</name>
<proteinExistence type="predicted"/>
<evidence type="ECO:0008006" key="3">
    <source>
        <dbReference type="Google" id="ProtNLM"/>
    </source>
</evidence>
<dbReference type="InterPro" id="IPR009061">
    <property type="entry name" value="DNA-bd_dom_put_sf"/>
</dbReference>
<keyword evidence="2" id="KW-1185">Reference proteome</keyword>
<dbReference type="AlphaFoldDB" id="A0A7I7TBH0"/>
<gene>
    <name evidence="1" type="ORF">MHEL_39380</name>
</gene>